<evidence type="ECO:0000313" key="6">
    <source>
        <dbReference type="Proteomes" id="UP000184510"/>
    </source>
</evidence>
<sequence>MGLTECVCISEYNLMADFSRNRKSLAEQVADFILESLIQQSGLQVLPGERLIAERAGVSRQTVQEALRLLERQGVIMPKEGRKARRVANTYREKPKSGMVLIYLRNSGLIRSAANVRNERRYIEIWEANGGTVIVKEMDFILHKDPPPAFFERMVTQYGMDAIVLTVAPLSWVNGAHQAGIPCLCEGGLVPNDGSVSLIAYDAALTMRHVLRYLKTRGHERILVPCSTYFASLHLLYQAVYQEEMCVAEADVENYIPRFVEHQPKIWMAYWERAFARARPTAVVCADTPILISLLSFCNSKGLKIPDDISLICLDYSENLRWYQPSIQMMKYPHERAAKDFERWIKGGLKSIGIKLYPMEIVKEADSVRSLV</sequence>
<dbReference type="Pfam" id="PF13377">
    <property type="entry name" value="Peripla_BP_3"/>
    <property type="match status" value="1"/>
</dbReference>
<dbReference type="PROSITE" id="PS50949">
    <property type="entry name" value="HTH_GNTR"/>
    <property type="match status" value="1"/>
</dbReference>
<feature type="domain" description="HTH gntR-type" evidence="4">
    <location>
        <begin position="19"/>
        <end position="90"/>
    </location>
</feature>
<dbReference type="GO" id="GO:0000976">
    <property type="term" value="F:transcription cis-regulatory region binding"/>
    <property type="evidence" value="ECO:0007669"/>
    <property type="project" value="TreeGrafter"/>
</dbReference>
<dbReference type="InterPro" id="IPR046335">
    <property type="entry name" value="LacI/GalR-like_sensor"/>
</dbReference>
<evidence type="ECO:0000259" key="4">
    <source>
        <dbReference type="PROSITE" id="PS50949"/>
    </source>
</evidence>
<accession>A0A1M6D0N6</accession>
<dbReference type="Proteomes" id="UP000184510">
    <property type="component" value="Unassembled WGS sequence"/>
</dbReference>
<protein>
    <submittedName>
        <fullName evidence="5">DNA-binding transcriptional regulator, LacI/PurR family</fullName>
    </submittedName>
</protein>
<dbReference type="GO" id="GO:0003700">
    <property type="term" value="F:DNA-binding transcription factor activity"/>
    <property type="evidence" value="ECO:0007669"/>
    <property type="project" value="InterPro"/>
</dbReference>
<dbReference type="EMBL" id="FQYR01000002">
    <property type="protein sequence ID" value="SHI66816.1"/>
    <property type="molecule type" value="Genomic_DNA"/>
</dbReference>
<evidence type="ECO:0000313" key="5">
    <source>
        <dbReference type="EMBL" id="SHI66816.1"/>
    </source>
</evidence>
<dbReference type="InterPro" id="IPR028082">
    <property type="entry name" value="Peripla_BP_I"/>
</dbReference>
<organism evidence="5 6">
    <name type="scientific">Rubritalea squalenifaciens DSM 18772</name>
    <dbReference type="NCBI Taxonomy" id="1123071"/>
    <lineage>
        <taxon>Bacteria</taxon>
        <taxon>Pseudomonadati</taxon>
        <taxon>Verrucomicrobiota</taxon>
        <taxon>Verrucomicrobiia</taxon>
        <taxon>Verrucomicrobiales</taxon>
        <taxon>Rubritaleaceae</taxon>
        <taxon>Rubritalea</taxon>
    </lineage>
</organism>
<name>A0A1M6D0N6_9BACT</name>
<dbReference type="InParanoid" id="A0A1M6D0N6"/>
<dbReference type="PANTHER" id="PTHR30146:SF153">
    <property type="entry name" value="LACTOSE OPERON REPRESSOR"/>
    <property type="match status" value="1"/>
</dbReference>
<dbReference type="STRING" id="1123071.SAMN02745181_0616"/>
<reference evidence="5 6" key="1">
    <citation type="submission" date="2016-11" db="EMBL/GenBank/DDBJ databases">
        <authorList>
            <person name="Jaros S."/>
            <person name="Januszkiewicz K."/>
            <person name="Wedrychowicz H."/>
        </authorList>
    </citation>
    <scope>NUCLEOTIDE SEQUENCE [LARGE SCALE GENOMIC DNA]</scope>
    <source>
        <strain evidence="5 6">DSM 18772</strain>
    </source>
</reference>
<dbReference type="SUPFAM" id="SSF46785">
    <property type="entry name" value="Winged helix' DNA-binding domain"/>
    <property type="match status" value="1"/>
</dbReference>
<evidence type="ECO:0000256" key="3">
    <source>
        <dbReference type="ARBA" id="ARBA00023163"/>
    </source>
</evidence>
<dbReference type="SUPFAM" id="SSF53822">
    <property type="entry name" value="Periplasmic binding protein-like I"/>
    <property type="match status" value="1"/>
</dbReference>
<keyword evidence="2 5" id="KW-0238">DNA-binding</keyword>
<evidence type="ECO:0000256" key="2">
    <source>
        <dbReference type="ARBA" id="ARBA00023125"/>
    </source>
</evidence>
<keyword evidence="1" id="KW-0805">Transcription regulation</keyword>
<dbReference type="InterPro" id="IPR000524">
    <property type="entry name" value="Tscrpt_reg_HTH_GntR"/>
</dbReference>
<gene>
    <name evidence="5" type="ORF">SAMN02745181_0616</name>
</gene>
<dbReference type="Gene3D" id="1.10.10.10">
    <property type="entry name" value="Winged helix-like DNA-binding domain superfamily/Winged helix DNA-binding domain"/>
    <property type="match status" value="1"/>
</dbReference>
<keyword evidence="6" id="KW-1185">Reference proteome</keyword>
<dbReference type="AlphaFoldDB" id="A0A1M6D0N6"/>
<dbReference type="Pfam" id="PF00392">
    <property type="entry name" value="GntR"/>
    <property type="match status" value="1"/>
</dbReference>
<dbReference type="PANTHER" id="PTHR30146">
    <property type="entry name" value="LACI-RELATED TRANSCRIPTIONAL REPRESSOR"/>
    <property type="match status" value="1"/>
</dbReference>
<proteinExistence type="predicted"/>
<keyword evidence="3" id="KW-0804">Transcription</keyword>
<dbReference type="InterPro" id="IPR036390">
    <property type="entry name" value="WH_DNA-bd_sf"/>
</dbReference>
<dbReference type="InterPro" id="IPR036388">
    <property type="entry name" value="WH-like_DNA-bd_sf"/>
</dbReference>
<dbReference type="PRINTS" id="PR00035">
    <property type="entry name" value="HTHGNTR"/>
</dbReference>
<dbReference type="Gene3D" id="3.40.50.2300">
    <property type="match status" value="2"/>
</dbReference>
<evidence type="ECO:0000256" key="1">
    <source>
        <dbReference type="ARBA" id="ARBA00023015"/>
    </source>
</evidence>